<dbReference type="GO" id="GO:0046872">
    <property type="term" value="F:metal ion binding"/>
    <property type="evidence" value="ECO:0007669"/>
    <property type="project" value="UniProtKB-UniRule"/>
</dbReference>
<evidence type="ECO:0000256" key="14">
    <source>
        <dbReference type="RuleBase" id="RU365096"/>
    </source>
</evidence>
<evidence type="ECO:0000256" key="11">
    <source>
        <dbReference type="ARBA" id="ARBA00023014"/>
    </source>
</evidence>
<evidence type="ECO:0000259" key="15">
    <source>
        <dbReference type="SMART" id="SM00478"/>
    </source>
</evidence>
<dbReference type="InterPro" id="IPR044298">
    <property type="entry name" value="MIG/MutY"/>
</dbReference>
<protein>
    <recommendedName>
        <fullName evidence="5 14">Adenine DNA glycosylase</fullName>
        <ecNumber evidence="4 14">3.2.2.31</ecNumber>
    </recommendedName>
</protein>
<keyword evidence="11" id="KW-0411">Iron-sulfur</keyword>
<evidence type="ECO:0000256" key="12">
    <source>
        <dbReference type="ARBA" id="ARBA00023204"/>
    </source>
</evidence>
<organism evidence="16 17">
    <name type="scientific">Nitrosomonas ureae</name>
    <dbReference type="NCBI Taxonomy" id="44577"/>
    <lineage>
        <taxon>Bacteria</taxon>
        <taxon>Pseudomonadati</taxon>
        <taxon>Pseudomonadota</taxon>
        <taxon>Betaproteobacteria</taxon>
        <taxon>Nitrosomonadales</taxon>
        <taxon>Nitrosomonadaceae</taxon>
        <taxon>Nitrosomonas</taxon>
    </lineage>
</organism>
<evidence type="ECO:0000256" key="5">
    <source>
        <dbReference type="ARBA" id="ARBA00022023"/>
    </source>
</evidence>
<evidence type="ECO:0000256" key="4">
    <source>
        <dbReference type="ARBA" id="ARBA00012045"/>
    </source>
</evidence>
<dbReference type="InterPro" id="IPR023170">
    <property type="entry name" value="HhH_base_excis_C"/>
</dbReference>
<dbReference type="Pfam" id="PF00730">
    <property type="entry name" value="HhH-GPD"/>
    <property type="match status" value="1"/>
</dbReference>
<dbReference type="CDD" id="cd00056">
    <property type="entry name" value="ENDO3c"/>
    <property type="match status" value="1"/>
</dbReference>
<dbReference type="GO" id="GO:0032357">
    <property type="term" value="F:oxidized purine DNA binding"/>
    <property type="evidence" value="ECO:0007669"/>
    <property type="project" value="TreeGrafter"/>
</dbReference>
<reference evidence="16 17" key="1">
    <citation type="submission" date="2016-10" db="EMBL/GenBank/DDBJ databases">
        <authorList>
            <person name="de Groot N.N."/>
        </authorList>
    </citation>
    <scope>NUCLEOTIDE SEQUENCE [LARGE SCALE GENOMIC DNA]</scope>
    <source>
        <strain evidence="16 17">Nm13</strain>
    </source>
</reference>
<feature type="domain" description="HhH-GPD" evidence="15">
    <location>
        <begin position="37"/>
        <end position="192"/>
    </location>
</feature>
<comment type="similarity">
    <text evidence="3 14">Belongs to the Nth/MutY family.</text>
</comment>
<evidence type="ECO:0000256" key="9">
    <source>
        <dbReference type="ARBA" id="ARBA00022801"/>
    </source>
</evidence>
<dbReference type="SUPFAM" id="SSF55811">
    <property type="entry name" value="Nudix"/>
    <property type="match status" value="1"/>
</dbReference>
<dbReference type="CDD" id="cd03431">
    <property type="entry name" value="NUDIX_DNA_Glycosylase_C-MutY"/>
    <property type="match status" value="1"/>
</dbReference>
<dbReference type="NCBIfam" id="TIGR01084">
    <property type="entry name" value="mutY"/>
    <property type="match status" value="1"/>
</dbReference>
<dbReference type="PROSITE" id="PS01155">
    <property type="entry name" value="ENDONUCLEASE_III_2"/>
    <property type="match status" value="1"/>
</dbReference>
<dbReference type="EMBL" id="FNUX01000021">
    <property type="protein sequence ID" value="SEG03235.1"/>
    <property type="molecule type" value="Genomic_DNA"/>
</dbReference>
<dbReference type="SMART" id="SM00478">
    <property type="entry name" value="ENDO3c"/>
    <property type="match status" value="1"/>
</dbReference>
<sequence>MSILAEHLIIWHGQHGRHHLPWQKDRDPYAIWLSEIMLQQTQVTTVIPYYARFMRKFPTIDSLAQASLDTVLSLWSGLGYYSRARNLHITARKIMHHYQGQFPCTREIIQNLPGIGRSTAAAIAVFSFGQREAILDGNVKRIFTRYFGISGYPGENKTQNLLWKKAEESLPVHYHNGKIETYTQALMDLGATVCTRRAPLCKICPLQSECVALKENCVDQLPAAKPRRPLPQKETIFLLLMQRQNILLEQRPSSGIWGGLWCPPEIDVGIDIINHCQHNLNIEIKTSIRLPTLDHQFTHFKLRIHPQLLQVTSSESLIALPKFIWTKPSNALAKGIPAPVRKLLKQTFLSCHSSPEEALINSENEMKHEASGTQQRGHINKIDEGASTAQRSDSLVQPINQRFSRI</sequence>
<dbReference type="GO" id="GO:0035485">
    <property type="term" value="F:adenine/guanine mispair binding"/>
    <property type="evidence" value="ECO:0007669"/>
    <property type="project" value="TreeGrafter"/>
</dbReference>
<dbReference type="Gene3D" id="1.10.1670.10">
    <property type="entry name" value="Helix-hairpin-Helix base-excision DNA repair enzymes (C-terminal)"/>
    <property type="match status" value="1"/>
</dbReference>
<comment type="cofactor">
    <cofactor evidence="14">
        <name>[4Fe-4S] cluster</name>
        <dbReference type="ChEBI" id="CHEBI:49883"/>
    </cofactor>
    <text evidence="14">Binds 1 [4Fe-4S] cluster.</text>
</comment>
<keyword evidence="9" id="KW-0378">Hydrolase</keyword>
<evidence type="ECO:0000256" key="6">
    <source>
        <dbReference type="ARBA" id="ARBA00022485"/>
    </source>
</evidence>
<proteinExistence type="inferred from homology"/>
<keyword evidence="10 14" id="KW-0408">Iron</keyword>
<dbReference type="GO" id="GO:0051539">
    <property type="term" value="F:4 iron, 4 sulfur cluster binding"/>
    <property type="evidence" value="ECO:0007669"/>
    <property type="project" value="UniProtKB-UniRule"/>
</dbReference>
<gene>
    <name evidence="16" type="ORF">SAMN05216334_12137</name>
</gene>
<keyword evidence="7" id="KW-0479">Metal-binding</keyword>
<dbReference type="FunFam" id="1.10.340.30:FF:000002">
    <property type="entry name" value="Adenine DNA glycosylase"/>
    <property type="match status" value="1"/>
</dbReference>
<dbReference type="Proteomes" id="UP000236753">
    <property type="component" value="Unassembled WGS sequence"/>
</dbReference>
<evidence type="ECO:0000256" key="7">
    <source>
        <dbReference type="ARBA" id="ARBA00022723"/>
    </source>
</evidence>
<dbReference type="InterPro" id="IPR011257">
    <property type="entry name" value="DNA_glycosylase"/>
</dbReference>
<keyword evidence="8 14" id="KW-0227">DNA damage</keyword>
<evidence type="ECO:0000313" key="16">
    <source>
        <dbReference type="EMBL" id="SEG03235.1"/>
    </source>
</evidence>
<evidence type="ECO:0000256" key="2">
    <source>
        <dbReference type="ARBA" id="ARBA00002933"/>
    </source>
</evidence>
<dbReference type="AlphaFoldDB" id="A0A1H5WVC6"/>
<dbReference type="Gene3D" id="3.90.79.10">
    <property type="entry name" value="Nucleoside Triphosphate Pyrophosphohydrolase"/>
    <property type="match status" value="1"/>
</dbReference>
<dbReference type="PANTHER" id="PTHR42944">
    <property type="entry name" value="ADENINE DNA GLYCOSYLASE"/>
    <property type="match status" value="1"/>
</dbReference>
<keyword evidence="12" id="KW-0234">DNA repair</keyword>
<comment type="catalytic activity">
    <reaction evidence="1 14">
        <text>Hydrolyzes free adenine bases from 7,8-dihydro-8-oxoguanine:adenine mismatched double-stranded DNA, leaving an apurinic site.</text>
        <dbReference type="EC" id="3.2.2.31"/>
    </reaction>
</comment>
<dbReference type="EC" id="3.2.2.31" evidence="4 14"/>
<dbReference type="InterPro" id="IPR003265">
    <property type="entry name" value="HhH-GPD_domain"/>
</dbReference>
<evidence type="ECO:0000256" key="10">
    <source>
        <dbReference type="ARBA" id="ARBA00023004"/>
    </source>
</evidence>
<name>A0A1H5WVC6_9PROT</name>
<dbReference type="SUPFAM" id="SSF48150">
    <property type="entry name" value="DNA-glycosylase"/>
    <property type="match status" value="1"/>
</dbReference>
<keyword evidence="13 14" id="KW-0326">Glycosidase</keyword>
<dbReference type="GO" id="GO:0034039">
    <property type="term" value="F:8-oxo-7,8-dihydroguanine DNA N-glycosylase activity"/>
    <property type="evidence" value="ECO:0007669"/>
    <property type="project" value="TreeGrafter"/>
</dbReference>
<evidence type="ECO:0000256" key="1">
    <source>
        <dbReference type="ARBA" id="ARBA00000843"/>
    </source>
</evidence>
<evidence type="ECO:0000256" key="8">
    <source>
        <dbReference type="ARBA" id="ARBA00022763"/>
    </source>
</evidence>
<dbReference type="InterPro" id="IPR000445">
    <property type="entry name" value="HhH_motif"/>
</dbReference>
<evidence type="ECO:0000256" key="13">
    <source>
        <dbReference type="ARBA" id="ARBA00023295"/>
    </source>
</evidence>
<dbReference type="InterPro" id="IPR004036">
    <property type="entry name" value="Endonuclease-III-like_CS2"/>
</dbReference>
<dbReference type="Pfam" id="PF00633">
    <property type="entry name" value="HHH"/>
    <property type="match status" value="1"/>
</dbReference>
<evidence type="ECO:0000256" key="3">
    <source>
        <dbReference type="ARBA" id="ARBA00008343"/>
    </source>
</evidence>
<dbReference type="InterPro" id="IPR005760">
    <property type="entry name" value="A/G_AdeGlyc_MutY"/>
</dbReference>
<dbReference type="InterPro" id="IPR015797">
    <property type="entry name" value="NUDIX_hydrolase-like_dom_sf"/>
</dbReference>
<dbReference type="Pfam" id="PF14815">
    <property type="entry name" value="NUDIX_4"/>
    <property type="match status" value="1"/>
</dbReference>
<dbReference type="GO" id="GO:0006284">
    <property type="term" value="P:base-excision repair"/>
    <property type="evidence" value="ECO:0007669"/>
    <property type="project" value="UniProtKB-UniRule"/>
</dbReference>
<dbReference type="GO" id="GO:0000701">
    <property type="term" value="F:purine-specific mismatch base pair DNA N-glycosylase activity"/>
    <property type="evidence" value="ECO:0007669"/>
    <property type="project" value="UniProtKB-EC"/>
</dbReference>
<keyword evidence="6" id="KW-0004">4Fe-4S</keyword>
<dbReference type="PANTHER" id="PTHR42944:SF1">
    <property type="entry name" value="ADENINE DNA GLYCOSYLASE"/>
    <property type="match status" value="1"/>
</dbReference>
<dbReference type="GO" id="GO:0006298">
    <property type="term" value="P:mismatch repair"/>
    <property type="evidence" value="ECO:0007669"/>
    <property type="project" value="TreeGrafter"/>
</dbReference>
<evidence type="ECO:0000313" key="17">
    <source>
        <dbReference type="Proteomes" id="UP000236753"/>
    </source>
</evidence>
<comment type="function">
    <text evidence="2">Adenine glycosylase active on G-A mispairs. MutY also corrects error-prone DNA synthesis past GO lesions which are due to the oxidatively damaged form of guanine: 7,8-dihydro-8-oxoguanine (8-oxo-dGTP).</text>
</comment>
<dbReference type="Gene3D" id="1.10.340.30">
    <property type="entry name" value="Hypothetical protein, domain 2"/>
    <property type="match status" value="1"/>
</dbReference>
<dbReference type="RefSeq" id="WP_258039417.1">
    <property type="nucleotide sequence ID" value="NZ_FNUX01000021.1"/>
</dbReference>
<dbReference type="InterPro" id="IPR029119">
    <property type="entry name" value="MutY_C"/>
</dbReference>
<accession>A0A1H5WVC6</accession>